<feature type="transmembrane region" description="Helical" evidence="1">
    <location>
        <begin position="33"/>
        <end position="53"/>
    </location>
</feature>
<keyword evidence="1" id="KW-0472">Membrane</keyword>
<name>A0A9P6E9K8_9AGAR</name>
<keyword evidence="1" id="KW-1133">Transmembrane helix</keyword>
<keyword evidence="1" id="KW-0812">Transmembrane</keyword>
<proteinExistence type="predicted"/>
<accession>A0A9P6E9K8</accession>
<evidence type="ECO:0000313" key="3">
    <source>
        <dbReference type="Proteomes" id="UP000807306"/>
    </source>
</evidence>
<organism evidence="2 3">
    <name type="scientific">Crepidotus variabilis</name>
    <dbReference type="NCBI Taxonomy" id="179855"/>
    <lineage>
        <taxon>Eukaryota</taxon>
        <taxon>Fungi</taxon>
        <taxon>Dikarya</taxon>
        <taxon>Basidiomycota</taxon>
        <taxon>Agaricomycotina</taxon>
        <taxon>Agaricomycetes</taxon>
        <taxon>Agaricomycetidae</taxon>
        <taxon>Agaricales</taxon>
        <taxon>Agaricineae</taxon>
        <taxon>Crepidotaceae</taxon>
        <taxon>Crepidotus</taxon>
    </lineage>
</organism>
<evidence type="ECO:0000313" key="2">
    <source>
        <dbReference type="EMBL" id="KAF9525066.1"/>
    </source>
</evidence>
<dbReference type="AlphaFoldDB" id="A0A9P6E9K8"/>
<protein>
    <submittedName>
        <fullName evidence="2">Uncharacterized protein</fullName>
    </submittedName>
</protein>
<gene>
    <name evidence="2" type="ORF">CPB83DRAFT_860220</name>
</gene>
<reference evidence="2" key="1">
    <citation type="submission" date="2020-11" db="EMBL/GenBank/DDBJ databases">
        <authorList>
            <consortium name="DOE Joint Genome Institute"/>
            <person name="Ahrendt S."/>
            <person name="Riley R."/>
            <person name="Andreopoulos W."/>
            <person name="Labutti K."/>
            <person name="Pangilinan J."/>
            <person name="Ruiz-Duenas F.J."/>
            <person name="Barrasa J.M."/>
            <person name="Sanchez-Garcia M."/>
            <person name="Camarero S."/>
            <person name="Miyauchi S."/>
            <person name="Serrano A."/>
            <person name="Linde D."/>
            <person name="Babiker R."/>
            <person name="Drula E."/>
            <person name="Ayuso-Fernandez I."/>
            <person name="Pacheco R."/>
            <person name="Padilla G."/>
            <person name="Ferreira P."/>
            <person name="Barriuso J."/>
            <person name="Kellner H."/>
            <person name="Castanera R."/>
            <person name="Alfaro M."/>
            <person name="Ramirez L."/>
            <person name="Pisabarro A.G."/>
            <person name="Kuo A."/>
            <person name="Tritt A."/>
            <person name="Lipzen A."/>
            <person name="He G."/>
            <person name="Yan M."/>
            <person name="Ng V."/>
            <person name="Cullen D."/>
            <person name="Martin F."/>
            <person name="Rosso M.-N."/>
            <person name="Henrissat B."/>
            <person name="Hibbett D."/>
            <person name="Martinez A.T."/>
            <person name="Grigoriev I.V."/>
        </authorList>
    </citation>
    <scope>NUCLEOTIDE SEQUENCE</scope>
    <source>
        <strain evidence="2">CBS 506.95</strain>
    </source>
</reference>
<dbReference type="Proteomes" id="UP000807306">
    <property type="component" value="Unassembled WGS sequence"/>
</dbReference>
<keyword evidence="3" id="KW-1185">Reference proteome</keyword>
<dbReference type="EMBL" id="MU157889">
    <property type="protein sequence ID" value="KAF9525066.1"/>
    <property type="molecule type" value="Genomic_DNA"/>
</dbReference>
<sequence length="282" mass="31573">MVSLISSSRINPTSTRAAIPDSISTTPVAKSPFILGSLGATLFVMVAAFILGYRKFKRTQQSDWIAIDLQRAAYNDRVWEDLGNHPTEKFHWDRAPKLWHIYTKMPTHTSKSGEDLEGNLMPYTGTDNLTLSVAQPLSARTLPLGDDQARNLSIYPQEYETTDNEKNSQCSLDHYPQFTTIADNALLRGWPLQVEALIAMPHPGHSGDFRRGLALKDNKRWRDPIFSHPIEIGVLQQQRLSLWKEVIGVDDDQCGLRNASGQLVSQGLCSKMEKNSLPSTPD</sequence>
<comment type="caution">
    <text evidence="2">The sequence shown here is derived from an EMBL/GenBank/DDBJ whole genome shotgun (WGS) entry which is preliminary data.</text>
</comment>
<evidence type="ECO:0000256" key="1">
    <source>
        <dbReference type="SAM" id="Phobius"/>
    </source>
</evidence>